<keyword evidence="2" id="KW-0479">Metal-binding</keyword>
<dbReference type="EMBL" id="LT553433">
    <property type="protein sequence ID" value="SAM00844.1"/>
    <property type="molecule type" value="Genomic_DNA"/>
</dbReference>
<evidence type="ECO:0000256" key="1">
    <source>
        <dbReference type="ARBA" id="ARBA00004123"/>
    </source>
</evidence>
<dbReference type="PROSITE" id="PS50048">
    <property type="entry name" value="ZN2_CY6_FUNGAL_2"/>
    <property type="match status" value="1"/>
</dbReference>
<dbReference type="OrthoDB" id="39175at2759"/>
<keyword evidence="5" id="KW-0539">Nucleus</keyword>
<keyword evidence="3" id="KW-0805">Transcription regulation</keyword>
<gene>
    <name evidence="7" type="primary">ABSGL_06570.1 scaffold 8461</name>
</gene>
<dbReference type="PANTHER" id="PTHR47338">
    <property type="entry name" value="ZN(II)2CYS6 TRANSCRIPTION FACTOR (EUROFUNG)-RELATED"/>
    <property type="match status" value="1"/>
</dbReference>
<dbReference type="GO" id="GO:0005634">
    <property type="term" value="C:nucleus"/>
    <property type="evidence" value="ECO:0007669"/>
    <property type="project" value="UniProtKB-SubCell"/>
</dbReference>
<dbReference type="PROSITE" id="PS00463">
    <property type="entry name" value="ZN2_CY6_FUNGAL_1"/>
    <property type="match status" value="1"/>
</dbReference>
<dbReference type="AlphaFoldDB" id="A0A168NMM0"/>
<evidence type="ECO:0000259" key="6">
    <source>
        <dbReference type="PROSITE" id="PS50048"/>
    </source>
</evidence>
<feature type="domain" description="Zn(2)-C6 fungal-type" evidence="6">
    <location>
        <begin position="13"/>
        <end position="44"/>
    </location>
</feature>
<dbReference type="InterPro" id="IPR036864">
    <property type="entry name" value="Zn2-C6_fun-type_DNA-bd_sf"/>
</dbReference>
<proteinExistence type="predicted"/>
<comment type="subcellular location">
    <subcellularLocation>
        <location evidence="1">Nucleus</location>
    </subcellularLocation>
</comment>
<sequence length="822" mass="92436">MSFSLVRVKRKISCVACRKKKVSCDGETPCQRCINRKNPEECKYVKPGQAGRPPKNAVINKLILNRSNDNNNISNLRSQFIFETVGYVKPTDSIFINDDSSKNLCYFINTLFNNDDAVMQIAVVRVSKAIPYLPEIKITSLEDLYLWTTAENLNVLINRLSAVPLDNFNFVDAISAAVFQEMALKYFSEPPLRKPLGNPLTLMPSENAVHLIHTFFTVSPHALILNKSLLLQGYWTDSMDPLLLSVVYGTTIYMSRLLEGRPLGLWEAVDDENRNVYLDYAFALIQKSSSEVSFAKYQAVVLLGLFEIVFGHTRRALSILGLAFVIGFNLGVSDGTFQAKTDDIQAELANTTLWALISNASRGAVEVGQTFHATKTLFSVPLPPPTLQLSRSYEFEQVNGDDRHYGPYSFLVESFYVYSVFSRYTIMILLELPEVRYNMFAPRLGKKQLLPRHIGYPKPHDLVPRLRGVLGQFNDFIRDTKHTWSKQQTYALEMSAGILEVHVVLIKDIGPVMEGVNYANSAYDFFQETRLVPDDPMTMARIEEALPMVHRMMDKTEEFLSDPVNYNLDWNQLPRGLIVTVLETAMETLFIKCLCDPWNEVTFDYLKAINAVTQLDIWRDWSAIQTVRARLNAFFEGHGSSSTGSPTTMTDSDFLTSDSWGLFDAWDPSTTTKPWNDKTYPTTVSFFDPCAKWVNPMRNVMVDLQPLGGPGAMHNVPPENPFSCDTSTIDPGHPSANHTTNYEHTLNVPDHSQPLSLYSAAESGYSSVNSLTPASNDFNSPGTSHSVIDQSLLQGEVLTPPIIPRSTPPVIQHILFDEDPFL</sequence>
<dbReference type="SMART" id="SM00066">
    <property type="entry name" value="GAL4"/>
    <property type="match status" value="1"/>
</dbReference>
<dbReference type="SUPFAM" id="SSF57701">
    <property type="entry name" value="Zn2/Cys6 DNA-binding domain"/>
    <property type="match status" value="1"/>
</dbReference>
<dbReference type="CDD" id="cd12148">
    <property type="entry name" value="fungal_TF_MHR"/>
    <property type="match status" value="1"/>
</dbReference>
<evidence type="ECO:0000256" key="2">
    <source>
        <dbReference type="ARBA" id="ARBA00022723"/>
    </source>
</evidence>
<protein>
    <recommendedName>
        <fullName evidence="6">Zn(2)-C6 fungal-type domain-containing protein</fullName>
    </recommendedName>
</protein>
<dbReference type="Gene3D" id="4.10.240.10">
    <property type="entry name" value="Zn(2)-C6 fungal-type DNA-binding domain"/>
    <property type="match status" value="1"/>
</dbReference>
<dbReference type="PANTHER" id="PTHR47338:SF20">
    <property type="entry name" value="ZN(II)2CYS6 TRANSCRIPTION FACTOR (EUROFUNG)"/>
    <property type="match status" value="1"/>
</dbReference>
<name>A0A168NMM0_ABSGL</name>
<dbReference type="STRING" id="4829.A0A168NMM0"/>
<evidence type="ECO:0000256" key="4">
    <source>
        <dbReference type="ARBA" id="ARBA00023163"/>
    </source>
</evidence>
<evidence type="ECO:0000313" key="7">
    <source>
        <dbReference type="EMBL" id="SAM00844.1"/>
    </source>
</evidence>
<keyword evidence="4" id="KW-0804">Transcription</keyword>
<dbReference type="Pfam" id="PF00172">
    <property type="entry name" value="Zn_clus"/>
    <property type="match status" value="1"/>
</dbReference>
<keyword evidence="8" id="KW-1185">Reference proteome</keyword>
<dbReference type="CDD" id="cd00067">
    <property type="entry name" value="GAL4"/>
    <property type="match status" value="1"/>
</dbReference>
<evidence type="ECO:0000256" key="5">
    <source>
        <dbReference type="ARBA" id="ARBA00023242"/>
    </source>
</evidence>
<organism evidence="7">
    <name type="scientific">Absidia glauca</name>
    <name type="common">Pin mould</name>
    <dbReference type="NCBI Taxonomy" id="4829"/>
    <lineage>
        <taxon>Eukaryota</taxon>
        <taxon>Fungi</taxon>
        <taxon>Fungi incertae sedis</taxon>
        <taxon>Mucoromycota</taxon>
        <taxon>Mucoromycotina</taxon>
        <taxon>Mucoromycetes</taxon>
        <taxon>Mucorales</taxon>
        <taxon>Cunninghamellaceae</taxon>
        <taxon>Absidia</taxon>
    </lineage>
</organism>
<dbReference type="Proteomes" id="UP000078561">
    <property type="component" value="Unassembled WGS sequence"/>
</dbReference>
<accession>A0A168NMM0</accession>
<evidence type="ECO:0000313" key="8">
    <source>
        <dbReference type="Proteomes" id="UP000078561"/>
    </source>
</evidence>
<dbReference type="InterPro" id="IPR001138">
    <property type="entry name" value="Zn2Cys6_DnaBD"/>
</dbReference>
<dbReference type="GO" id="GO:0000981">
    <property type="term" value="F:DNA-binding transcription factor activity, RNA polymerase II-specific"/>
    <property type="evidence" value="ECO:0007669"/>
    <property type="project" value="InterPro"/>
</dbReference>
<dbReference type="InParanoid" id="A0A168NMM0"/>
<dbReference type="InterPro" id="IPR050815">
    <property type="entry name" value="TF_fung"/>
</dbReference>
<evidence type="ECO:0000256" key="3">
    <source>
        <dbReference type="ARBA" id="ARBA00023015"/>
    </source>
</evidence>
<reference evidence="7" key="1">
    <citation type="submission" date="2016-04" db="EMBL/GenBank/DDBJ databases">
        <authorList>
            <person name="Evans L.H."/>
            <person name="Alamgir A."/>
            <person name="Owens N."/>
            <person name="Weber N.D."/>
            <person name="Virtaneva K."/>
            <person name="Barbian K."/>
            <person name="Babar A."/>
            <person name="Rosenke K."/>
        </authorList>
    </citation>
    <scope>NUCLEOTIDE SEQUENCE [LARGE SCALE GENOMIC DNA]</scope>
    <source>
        <strain evidence="7">CBS 101.48</strain>
    </source>
</reference>
<dbReference type="GO" id="GO:0008270">
    <property type="term" value="F:zinc ion binding"/>
    <property type="evidence" value="ECO:0007669"/>
    <property type="project" value="InterPro"/>
</dbReference>